<dbReference type="EMBL" id="JARRAF010000003">
    <property type="protein sequence ID" value="MDK2123248.1"/>
    <property type="molecule type" value="Genomic_DNA"/>
</dbReference>
<dbReference type="RefSeq" id="WP_284099537.1">
    <property type="nucleotide sequence ID" value="NZ_JARRAF010000003.1"/>
</dbReference>
<gene>
    <name evidence="7" type="ORF">PZA18_04190</name>
</gene>
<dbReference type="Proteomes" id="UP001172778">
    <property type="component" value="Unassembled WGS sequence"/>
</dbReference>
<keyword evidence="3" id="KW-0812">Transmembrane</keyword>
<evidence type="ECO:0000256" key="3">
    <source>
        <dbReference type="ARBA" id="ARBA00022692"/>
    </source>
</evidence>
<evidence type="ECO:0000313" key="7">
    <source>
        <dbReference type="EMBL" id="MDK2123248.1"/>
    </source>
</evidence>
<name>A0ABT7DVV8_9NEIS</name>
<evidence type="ECO:0000256" key="5">
    <source>
        <dbReference type="ARBA" id="ARBA00023237"/>
    </source>
</evidence>
<proteinExistence type="predicted"/>
<reference evidence="7" key="1">
    <citation type="submission" date="2023-03" db="EMBL/GenBank/DDBJ databases">
        <title>Chitinimonas shenzhenensis gen. nov., sp. nov., a novel member of family Burkholderiaceae isolated from activated sludge collected in Shen Zhen, China.</title>
        <authorList>
            <person name="Wang X."/>
        </authorList>
    </citation>
    <scope>NUCLEOTIDE SEQUENCE</scope>
    <source>
        <strain evidence="7">DQS-5</strain>
    </source>
</reference>
<dbReference type="PANTHER" id="PTHR30026:SF20">
    <property type="entry name" value="OUTER MEMBRANE PROTEIN TOLC"/>
    <property type="match status" value="1"/>
</dbReference>
<dbReference type="PANTHER" id="PTHR30026">
    <property type="entry name" value="OUTER MEMBRANE PROTEIN TOLC"/>
    <property type="match status" value="1"/>
</dbReference>
<keyword evidence="6" id="KW-0732">Signal</keyword>
<keyword evidence="4" id="KW-0472">Membrane</keyword>
<keyword evidence="8" id="KW-1185">Reference proteome</keyword>
<organism evidence="7 8">
    <name type="scientific">Parachitinimonas caeni</name>
    <dbReference type="NCBI Taxonomy" id="3031301"/>
    <lineage>
        <taxon>Bacteria</taxon>
        <taxon>Pseudomonadati</taxon>
        <taxon>Pseudomonadota</taxon>
        <taxon>Betaproteobacteria</taxon>
        <taxon>Neisseriales</taxon>
        <taxon>Chitinibacteraceae</taxon>
        <taxon>Parachitinimonas</taxon>
    </lineage>
</organism>
<evidence type="ECO:0000313" key="8">
    <source>
        <dbReference type="Proteomes" id="UP001172778"/>
    </source>
</evidence>
<keyword evidence="5" id="KW-0998">Cell outer membrane</keyword>
<protein>
    <submittedName>
        <fullName evidence="7">TolC family protein</fullName>
    </submittedName>
</protein>
<feature type="chain" id="PRO_5045293263" evidence="6">
    <location>
        <begin position="21"/>
        <end position="406"/>
    </location>
</feature>
<evidence type="ECO:0000256" key="4">
    <source>
        <dbReference type="ARBA" id="ARBA00023136"/>
    </source>
</evidence>
<feature type="signal peptide" evidence="6">
    <location>
        <begin position="1"/>
        <end position="20"/>
    </location>
</feature>
<comment type="subcellular location">
    <subcellularLocation>
        <location evidence="1">Cell outer membrane</location>
    </subcellularLocation>
</comment>
<dbReference type="SUPFAM" id="SSF56954">
    <property type="entry name" value="Outer membrane efflux proteins (OEP)"/>
    <property type="match status" value="1"/>
</dbReference>
<dbReference type="Gene3D" id="1.20.1600.10">
    <property type="entry name" value="Outer membrane efflux proteins (OEP)"/>
    <property type="match status" value="1"/>
</dbReference>
<keyword evidence="2" id="KW-1134">Transmembrane beta strand</keyword>
<accession>A0ABT7DVV8</accession>
<evidence type="ECO:0000256" key="1">
    <source>
        <dbReference type="ARBA" id="ARBA00004442"/>
    </source>
</evidence>
<sequence>MRVCSFWRLWPLLLLLPAQAASLHEVFVAAWARQPEALGRAAREEEVAARVDAARAWTPQPPAISLSQKSDRIDRNTGQREWEVEVGVPLWQPGERQQQMAAVLAEHAAYRAEQLHSQWRFAGELREAWWRLQLSTSDLAIARRRLEEVGAVADDLARQLKAGAVSRLDANQAQISRQAAELALTQADLAWQRARGEWQAVVLATQTGEIAAVPAEVPSASSAAERVALLERHPAWLLALQRVVVAQARLGLAAVNLRDAPELGLAITRERQSREDPYAQSLTLKLKIPLGGDSRNRSRQAAAAAELAEAQAQLDKQRRQRALEVEGAAAELQQQQMAVNIAGDRQQLALDNFTLQQKAYRLGHIDLATRLRAEAERFDAEQALARARLEVGRAIARYNQALGVLP</sequence>
<dbReference type="InterPro" id="IPR051906">
    <property type="entry name" value="TolC-like"/>
</dbReference>
<evidence type="ECO:0000256" key="2">
    <source>
        <dbReference type="ARBA" id="ARBA00022452"/>
    </source>
</evidence>
<evidence type="ECO:0000256" key="6">
    <source>
        <dbReference type="SAM" id="SignalP"/>
    </source>
</evidence>
<comment type="caution">
    <text evidence="7">The sequence shown here is derived from an EMBL/GenBank/DDBJ whole genome shotgun (WGS) entry which is preliminary data.</text>
</comment>